<dbReference type="AlphaFoldDB" id="E6K084"/>
<dbReference type="KEGG" id="pdo:PSDT_1305"/>
<dbReference type="EMBL" id="AEON01000001">
    <property type="protein sequence ID" value="EFT83275.1"/>
    <property type="molecule type" value="Genomic_DNA"/>
</dbReference>
<accession>E6K084</accession>
<gene>
    <name evidence="1" type="ORF">HMPREF0620_0280</name>
</gene>
<evidence type="ECO:0000313" key="2">
    <source>
        <dbReference type="Proteomes" id="UP000004946"/>
    </source>
</evidence>
<reference evidence="1 2" key="1">
    <citation type="submission" date="2010-12" db="EMBL/GenBank/DDBJ databases">
        <authorList>
            <person name="Muzny D."/>
            <person name="Qin X."/>
            <person name="Buhay C."/>
            <person name="Dugan-Rocha S."/>
            <person name="Ding Y."/>
            <person name="Chen G."/>
            <person name="Hawes A."/>
            <person name="Holder M."/>
            <person name="Jhangiani S."/>
            <person name="Johnson A."/>
            <person name="Khan Z."/>
            <person name="Li Z."/>
            <person name="Liu W."/>
            <person name="Liu X."/>
            <person name="Perez L."/>
            <person name="Shen H."/>
            <person name="Wang Q."/>
            <person name="Watt J."/>
            <person name="Xi L."/>
            <person name="Xin Y."/>
            <person name="Zhou J."/>
            <person name="Deng J."/>
            <person name="Jiang H."/>
            <person name="Liu Y."/>
            <person name="Qu J."/>
            <person name="Song X.-Z."/>
            <person name="Zhang L."/>
            <person name="Villasana D."/>
            <person name="Johnson A."/>
            <person name="Liu J."/>
            <person name="Liyanage D."/>
            <person name="Lorensuhewa L."/>
            <person name="Robinson T."/>
            <person name="Song A."/>
            <person name="Song B.-B."/>
            <person name="Dinh H."/>
            <person name="Thornton R."/>
            <person name="Coyle M."/>
            <person name="Francisco L."/>
            <person name="Jackson L."/>
            <person name="Javaid M."/>
            <person name="Korchina V."/>
            <person name="Kovar C."/>
            <person name="Mata R."/>
            <person name="Mathew T."/>
            <person name="Ngo R."/>
            <person name="Nguyen L."/>
            <person name="Nguyen N."/>
            <person name="Okwuonu G."/>
            <person name="Ongeri F."/>
            <person name="Pham C."/>
            <person name="Simmons D."/>
            <person name="Wilczek-Boney K."/>
            <person name="Hale W."/>
            <person name="Jakkamsetti A."/>
            <person name="Pham P."/>
            <person name="Ruth R."/>
            <person name="San Lucas F."/>
            <person name="Warren J."/>
            <person name="Zhang J."/>
            <person name="Zhao Z."/>
            <person name="Zhou C."/>
            <person name="Zhu D."/>
            <person name="Lee S."/>
            <person name="Bess C."/>
            <person name="Blankenburg K."/>
            <person name="Forbes L."/>
            <person name="Fu Q."/>
            <person name="Gubbala S."/>
            <person name="Hirani K."/>
            <person name="Jayaseelan J.C."/>
            <person name="Lara F."/>
            <person name="Munidasa M."/>
            <person name="Palculict T."/>
            <person name="Patil S."/>
            <person name="Pu L.-L."/>
            <person name="Saada N."/>
            <person name="Tang L."/>
            <person name="Weissenberger G."/>
            <person name="Zhu Y."/>
            <person name="Hemphill L."/>
            <person name="Shang Y."/>
            <person name="Youmans B."/>
            <person name="Ayvaz T."/>
            <person name="Ross M."/>
            <person name="Santibanez J."/>
            <person name="Aqrawi P."/>
            <person name="Gross S."/>
            <person name="Joshi V."/>
            <person name="Fowler G."/>
            <person name="Nazareth L."/>
            <person name="Reid J."/>
            <person name="Worley K."/>
            <person name="Petrosino J."/>
            <person name="Highlander S."/>
            <person name="Gibbs R."/>
        </authorList>
    </citation>
    <scope>NUCLEOTIDE SEQUENCE [LARGE SCALE GENOMIC DNA]</scope>
    <source>
        <strain evidence="1 2">DSM 10105</strain>
    </source>
</reference>
<protein>
    <submittedName>
        <fullName evidence="1">Uncharacterized protein</fullName>
    </submittedName>
</protein>
<proteinExistence type="predicted"/>
<dbReference type="Proteomes" id="UP000004946">
    <property type="component" value="Chromosome"/>
</dbReference>
<keyword evidence="2" id="KW-1185">Reference proteome</keyword>
<sequence length="53" mass="5867">MKRLAKVARSIVWCTGLAFRTAPVSMTVTVIIRILVAFIPSAQVLLVNQLTRL</sequence>
<comment type="caution">
    <text evidence="1">The sequence shown here is derived from an EMBL/GenBank/DDBJ whole genome shotgun (WGS) entry which is preliminary data.</text>
</comment>
<dbReference type="PATRIC" id="fig|864564.6.peg.1433"/>
<organism evidence="1 2">
    <name type="scientific">Parascardovia denticolens DSM 10105 = JCM 12538</name>
    <dbReference type="NCBI Taxonomy" id="864564"/>
    <lineage>
        <taxon>Bacteria</taxon>
        <taxon>Bacillati</taxon>
        <taxon>Actinomycetota</taxon>
        <taxon>Actinomycetes</taxon>
        <taxon>Bifidobacteriales</taxon>
        <taxon>Bifidobacteriaceae</taxon>
        <taxon>Parascardovia</taxon>
    </lineage>
</organism>
<dbReference type="HOGENOM" id="CLU_3064388_0_0_11"/>
<name>E6K084_PARDN</name>
<evidence type="ECO:0000313" key="1">
    <source>
        <dbReference type="EMBL" id="EFT83275.1"/>
    </source>
</evidence>